<dbReference type="Proteomes" id="UP000053558">
    <property type="component" value="Unassembled WGS sequence"/>
</dbReference>
<keyword evidence="2" id="KW-0812">Transmembrane</keyword>
<dbReference type="AlphaFoldDB" id="A0A5M3ME48"/>
<dbReference type="EMBL" id="JH711584">
    <property type="protein sequence ID" value="EIW77327.1"/>
    <property type="molecule type" value="Genomic_DNA"/>
</dbReference>
<evidence type="ECO:0008006" key="5">
    <source>
        <dbReference type="Google" id="ProtNLM"/>
    </source>
</evidence>
<reference evidence="4" key="1">
    <citation type="journal article" date="2012" name="Science">
        <title>The Paleozoic origin of enzymatic lignin decomposition reconstructed from 31 fungal genomes.</title>
        <authorList>
            <person name="Floudas D."/>
            <person name="Binder M."/>
            <person name="Riley R."/>
            <person name="Barry K."/>
            <person name="Blanchette R.A."/>
            <person name="Henrissat B."/>
            <person name="Martinez A.T."/>
            <person name="Otillar R."/>
            <person name="Spatafora J.W."/>
            <person name="Yadav J.S."/>
            <person name="Aerts A."/>
            <person name="Benoit I."/>
            <person name="Boyd A."/>
            <person name="Carlson A."/>
            <person name="Copeland A."/>
            <person name="Coutinho P.M."/>
            <person name="de Vries R.P."/>
            <person name="Ferreira P."/>
            <person name="Findley K."/>
            <person name="Foster B."/>
            <person name="Gaskell J."/>
            <person name="Glotzer D."/>
            <person name="Gorecki P."/>
            <person name="Heitman J."/>
            <person name="Hesse C."/>
            <person name="Hori C."/>
            <person name="Igarashi K."/>
            <person name="Jurgens J.A."/>
            <person name="Kallen N."/>
            <person name="Kersten P."/>
            <person name="Kohler A."/>
            <person name="Kuees U."/>
            <person name="Kumar T.K.A."/>
            <person name="Kuo A."/>
            <person name="LaButti K."/>
            <person name="Larrondo L.F."/>
            <person name="Lindquist E."/>
            <person name="Ling A."/>
            <person name="Lombard V."/>
            <person name="Lucas S."/>
            <person name="Lundell T."/>
            <person name="Martin R."/>
            <person name="McLaughlin D.J."/>
            <person name="Morgenstern I."/>
            <person name="Morin E."/>
            <person name="Murat C."/>
            <person name="Nagy L.G."/>
            <person name="Nolan M."/>
            <person name="Ohm R.A."/>
            <person name="Patyshakuliyeva A."/>
            <person name="Rokas A."/>
            <person name="Ruiz-Duenas F.J."/>
            <person name="Sabat G."/>
            <person name="Salamov A."/>
            <person name="Samejima M."/>
            <person name="Schmutz J."/>
            <person name="Slot J.C."/>
            <person name="St John F."/>
            <person name="Stenlid J."/>
            <person name="Sun H."/>
            <person name="Sun S."/>
            <person name="Syed K."/>
            <person name="Tsang A."/>
            <person name="Wiebenga A."/>
            <person name="Young D."/>
            <person name="Pisabarro A."/>
            <person name="Eastwood D.C."/>
            <person name="Martin F."/>
            <person name="Cullen D."/>
            <person name="Grigoriev I.V."/>
            <person name="Hibbett D.S."/>
        </authorList>
    </citation>
    <scope>NUCLEOTIDE SEQUENCE [LARGE SCALE GENOMIC DNA]</scope>
    <source>
        <strain evidence="4">RWD-64-598 SS2</strain>
    </source>
</reference>
<feature type="compositionally biased region" description="Low complexity" evidence="1">
    <location>
        <begin position="1"/>
        <end position="15"/>
    </location>
</feature>
<gene>
    <name evidence="3" type="ORF">CONPUDRAFT_168275</name>
</gene>
<feature type="region of interest" description="Disordered" evidence="1">
    <location>
        <begin position="1"/>
        <end position="38"/>
    </location>
</feature>
<feature type="transmembrane region" description="Helical" evidence="2">
    <location>
        <begin position="135"/>
        <end position="159"/>
    </location>
</feature>
<keyword evidence="2" id="KW-0472">Membrane</keyword>
<proteinExistence type="predicted"/>
<evidence type="ECO:0000313" key="3">
    <source>
        <dbReference type="EMBL" id="EIW77327.1"/>
    </source>
</evidence>
<accession>A0A5M3ME48</accession>
<dbReference type="RefSeq" id="XP_007772717.1">
    <property type="nucleotide sequence ID" value="XM_007774527.1"/>
</dbReference>
<organism evidence="3 4">
    <name type="scientific">Coniophora puteana (strain RWD-64-598)</name>
    <name type="common">Brown rot fungus</name>
    <dbReference type="NCBI Taxonomy" id="741705"/>
    <lineage>
        <taxon>Eukaryota</taxon>
        <taxon>Fungi</taxon>
        <taxon>Dikarya</taxon>
        <taxon>Basidiomycota</taxon>
        <taxon>Agaricomycotina</taxon>
        <taxon>Agaricomycetes</taxon>
        <taxon>Agaricomycetidae</taxon>
        <taxon>Boletales</taxon>
        <taxon>Coniophorineae</taxon>
        <taxon>Coniophoraceae</taxon>
        <taxon>Coniophora</taxon>
    </lineage>
</organism>
<feature type="transmembrane region" description="Helical" evidence="2">
    <location>
        <begin position="57"/>
        <end position="78"/>
    </location>
</feature>
<dbReference type="GeneID" id="19205961"/>
<name>A0A5M3ME48_CONPW</name>
<evidence type="ECO:0000256" key="1">
    <source>
        <dbReference type="SAM" id="MobiDB-lite"/>
    </source>
</evidence>
<keyword evidence="2" id="KW-1133">Transmembrane helix</keyword>
<evidence type="ECO:0000256" key="2">
    <source>
        <dbReference type="SAM" id="Phobius"/>
    </source>
</evidence>
<comment type="caution">
    <text evidence="3">The sequence shown here is derived from an EMBL/GenBank/DDBJ whole genome shotgun (WGS) entry which is preliminary data.</text>
</comment>
<protein>
    <recommendedName>
        <fullName evidence="5">Transmembrane protein</fullName>
    </recommendedName>
</protein>
<keyword evidence="4" id="KW-1185">Reference proteome</keyword>
<evidence type="ECO:0000313" key="4">
    <source>
        <dbReference type="Proteomes" id="UP000053558"/>
    </source>
</evidence>
<dbReference type="KEGG" id="cput:CONPUDRAFT_168275"/>
<sequence>MSEASTAYPASPAPALISYEDPDDTKRRSLYPPGGAVSDARTPQLANVVDPPRPELWLFWFGWICLPLWFVGIGLWAVRRRRSPYELVIRVSDVPPSSSVHTDSAAEDGQSGFEDTVVAITKEQLERAAAQHRAALRWGVGCLVMGIVGCLMLIGWMGWVGWYIRHDP</sequence>